<feature type="domain" description="Rhodopsin" evidence="8">
    <location>
        <begin position="57"/>
        <end position="294"/>
    </location>
</feature>
<feature type="transmembrane region" description="Helical" evidence="7">
    <location>
        <begin position="73"/>
        <end position="90"/>
    </location>
</feature>
<evidence type="ECO:0000259" key="8">
    <source>
        <dbReference type="Pfam" id="PF20684"/>
    </source>
</evidence>
<dbReference type="EMBL" id="KQ947430">
    <property type="protein sequence ID" value="KUJ10083.1"/>
    <property type="molecule type" value="Genomic_DNA"/>
</dbReference>
<dbReference type="Proteomes" id="UP000070700">
    <property type="component" value="Unassembled WGS sequence"/>
</dbReference>
<evidence type="ECO:0000256" key="6">
    <source>
        <dbReference type="SAM" id="MobiDB-lite"/>
    </source>
</evidence>
<evidence type="ECO:0000313" key="9">
    <source>
        <dbReference type="EMBL" id="KUJ10083.1"/>
    </source>
</evidence>
<evidence type="ECO:0000256" key="7">
    <source>
        <dbReference type="SAM" id="Phobius"/>
    </source>
</evidence>
<evidence type="ECO:0000313" key="10">
    <source>
        <dbReference type="Proteomes" id="UP000070700"/>
    </source>
</evidence>
<protein>
    <recommendedName>
        <fullName evidence="8">Rhodopsin domain-containing protein</fullName>
    </recommendedName>
</protein>
<dbReference type="Pfam" id="PF20684">
    <property type="entry name" value="Fung_rhodopsin"/>
    <property type="match status" value="1"/>
</dbReference>
<dbReference type="GeneID" id="28825724"/>
<proteinExistence type="inferred from homology"/>
<dbReference type="InParanoid" id="A0A132BCV6"/>
<organism evidence="9 10">
    <name type="scientific">Mollisia scopiformis</name>
    <name type="common">Conifer needle endophyte fungus</name>
    <name type="synonym">Phialocephala scopiformis</name>
    <dbReference type="NCBI Taxonomy" id="149040"/>
    <lineage>
        <taxon>Eukaryota</taxon>
        <taxon>Fungi</taxon>
        <taxon>Dikarya</taxon>
        <taxon>Ascomycota</taxon>
        <taxon>Pezizomycotina</taxon>
        <taxon>Leotiomycetes</taxon>
        <taxon>Helotiales</taxon>
        <taxon>Mollisiaceae</taxon>
        <taxon>Mollisia</taxon>
    </lineage>
</organism>
<evidence type="ECO:0000256" key="3">
    <source>
        <dbReference type="ARBA" id="ARBA00022989"/>
    </source>
</evidence>
<evidence type="ECO:0000256" key="5">
    <source>
        <dbReference type="ARBA" id="ARBA00038359"/>
    </source>
</evidence>
<dbReference type="KEGG" id="psco:LY89DRAFT_689922"/>
<evidence type="ECO:0000256" key="2">
    <source>
        <dbReference type="ARBA" id="ARBA00022692"/>
    </source>
</evidence>
<evidence type="ECO:0000256" key="4">
    <source>
        <dbReference type="ARBA" id="ARBA00023136"/>
    </source>
</evidence>
<feature type="region of interest" description="Disordered" evidence="6">
    <location>
        <begin position="362"/>
        <end position="384"/>
    </location>
</feature>
<feature type="transmembrane region" description="Helical" evidence="7">
    <location>
        <begin position="236"/>
        <end position="256"/>
    </location>
</feature>
<dbReference type="OrthoDB" id="444631at2759"/>
<dbReference type="PANTHER" id="PTHR33048">
    <property type="entry name" value="PTH11-LIKE INTEGRAL MEMBRANE PROTEIN (AFU_ORTHOLOGUE AFUA_5G11245)"/>
    <property type="match status" value="1"/>
</dbReference>
<keyword evidence="2 7" id="KW-0812">Transmembrane</keyword>
<comment type="similarity">
    <text evidence="5">Belongs to the SAT4 family.</text>
</comment>
<dbReference type="RefSeq" id="XP_018064438.1">
    <property type="nucleotide sequence ID" value="XM_018215998.1"/>
</dbReference>
<dbReference type="GO" id="GO:0016020">
    <property type="term" value="C:membrane"/>
    <property type="evidence" value="ECO:0007669"/>
    <property type="project" value="UniProtKB-SubCell"/>
</dbReference>
<sequence length="384" mass="42541">MAMNMLFPRQEAIDFNGPTIPAPAGQVSNVINPPNGNKIALAIISICVIVSAVLYMMRLYAKILTKQINVGDYLTLITFPLYWVYIYYSYRLSWSPGYLIHEWNVAIKDIPEFSYVCYVATCLYLWLIALIKIAILCDWTCIFASKGQRGFFAWTCFLTCGAVASLAIILFVMDLVNCTPFDRNYNPLLPGSCRWSVPEESIVSAAANFALDALPLILAQRMIWGLHTTWGKKLGVSLIFLVGVIGMISSIVRLYYAVSFYRDSADTTYFFSIVALCTLCEITCANLVLCLPFAPKAIKGFKQTKTFLEIKSYMTSSKGSSVSESREGSGVPAQVAESPRQGSAEKKWFGLGLRESGEGTLYEDSVDEESSLGRGSERAIHLSA</sequence>
<feature type="compositionally biased region" description="Basic and acidic residues" evidence="6">
    <location>
        <begin position="375"/>
        <end position="384"/>
    </location>
</feature>
<feature type="compositionally biased region" description="Low complexity" evidence="6">
    <location>
        <begin position="318"/>
        <end position="331"/>
    </location>
</feature>
<keyword evidence="10" id="KW-1185">Reference proteome</keyword>
<dbReference type="AlphaFoldDB" id="A0A132BCV6"/>
<keyword evidence="4 7" id="KW-0472">Membrane</keyword>
<feature type="region of interest" description="Disordered" evidence="6">
    <location>
        <begin position="318"/>
        <end position="346"/>
    </location>
</feature>
<dbReference type="InterPro" id="IPR052337">
    <property type="entry name" value="SAT4-like"/>
</dbReference>
<accession>A0A132BCV6</accession>
<name>A0A132BCV6_MOLSC</name>
<comment type="subcellular location">
    <subcellularLocation>
        <location evidence="1">Membrane</location>
        <topology evidence="1">Multi-pass membrane protein</topology>
    </subcellularLocation>
</comment>
<gene>
    <name evidence="9" type="ORF">LY89DRAFT_689922</name>
</gene>
<keyword evidence="3 7" id="KW-1133">Transmembrane helix</keyword>
<evidence type="ECO:0000256" key="1">
    <source>
        <dbReference type="ARBA" id="ARBA00004141"/>
    </source>
</evidence>
<dbReference type="InterPro" id="IPR049326">
    <property type="entry name" value="Rhodopsin_dom_fungi"/>
</dbReference>
<feature type="transmembrane region" description="Helical" evidence="7">
    <location>
        <begin position="268"/>
        <end position="294"/>
    </location>
</feature>
<feature type="transmembrane region" description="Helical" evidence="7">
    <location>
        <begin position="39"/>
        <end position="61"/>
    </location>
</feature>
<dbReference type="PANTHER" id="PTHR33048:SF160">
    <property type="entry name" value="SAT4 FAMILY MEMBRANE PROTEIN"/>
    <property type="match status" value="1"/>
</dbReference>
<feature type="transmembrane region" description="Helical" evidence="7">
    <location>
        <begin position="151"/>
        <end position="173"/>
    </location>
</feature>
<reference evidence="9 10" key="1">
    <citation type="submission" date="2015-10" db="EMBL/GenBank/DDBJ databases">
        <title>Full genome of DAOMC 229536 Phialocephala scopiformis, a fungal endophyte of spruce producing the potent anti-insectan compound rugulosin.</title>
        <authorList>
            <consortium name="DOE Joint Genome Institute"/>
            <person name="Walker A.K."/>
            <person name="Frasz S.L."/>
            <person name="Seifert K.A."/>
            <person name="Miller J.D."/>
            <person name="Mondo S.J."/>
            <person name="Labutti K."/>
            <person name="Lipzen A."/>
            <person name="Dockter R."/>
            <person name="Kennedy M."/>
            <person name="Grigoriev I.V."/>
            <person name="Spatafora J.W."/>
        </authorList>
    </citation>
    <scope>NUCLEOTIDE SEQUENCE [LARGE SCALE GENOMIC DNA]</scope>
    <source>
        <strain evidence="9 10">CBS 120377</strain>
    </source>
</reference>
<feature type="transmembrane region" description="Helical" evidence="7">
    <location>
        <begin position="113"/>
        <end position="139"/>
    </location>
</feature>